<dbReference type="InParanoid" id="K3WC39"/>
<accession>K3WC39</accession>
<reference evidence="1" key="3">
    <citation type="submission" date="2014-11" db="UniProtKB">
        <authorList>
            <consortium name="EnsemblProtists"/>
        </authorList>
    </citation>
    <scope>IDENTIFICATION</scope>
    <source>
        <strain evidence="1">DAOM BR144</strain>
    </source>
</reference>
<dbReference type="AlphaFoldDB" id="K3WC39"/>
<reference evidence="2" key="2">
    <citation type="submission" date="2010-04" db="EMBL/GenBank/DDBJ databases">
        <authorList>
            <person name="Buell R."/>
            <person name="Hamilton J."/>
            <person name="Hostetler J."/>
        </authorList>
    </citation>
    <scope>NUCLEOTIDE SEQUENCE [LARGE SCALE GENOMIC DNA]</scope>
    <source>
        <strain evidence="2">DAOM:BR144</strain>
    </source>
</reference>
<evidence type="ECO:0000313" key="1">
    <source>
        <dbReference type="EnsemblProtists" id="PYU1_T002530"/>
    </source>
</evidence>
<dbReference type="OMA" id="HDNPANE"/>
<dbReference type="CDD" id="cd22744">
    <property type="entry name" value="OTU"/>
    <property type="match status" value="1"/>
</dbReference>
<sequence length="178" mass="20050">MPKTGNCQFYAIAEIMLQITHDNPANEKLLEATAGRIKKSMQEAARFHFDIEFPAATHLGIIQSLGRRGSKMTEEGRKQDVLSYFDEIAKSSSSRATTLPGPQWGGPESLRMAAKALQRKIYVLIETSYGDRKGYAIYTPKQKALGGTTFLSAKEPGWRNYARTAQRPKRTRSRFRSF</sequence>
<dbReference type="VEuPathDB" id="FungiDB:PYU1_G002527"/>
<proteinExistence type="predicted"/>
<dbReference type="HOGENOM" id="CLU_1513520_0_0_1"/>
<evidence type="ECO:0008006" key="3">
    <source>
        <dbReference type="Google" id="ProtNLM"/>
    </source>
</evidence>
<organism evidence="1 2">
    <name type="scientific">Globisporangium ultimum (strain ATCC 200006 / CBS 805.95 / DAOM BR144)</name>
    <name type="common">Pythium ultimum</name>
    <dbReference type="NCBI Taxonomy" id="431595"/>
    <lineage>
        <taxon>Eukaryota</taxon>
        <taxon>Sar</taxon>
        <taxon>Stramenopiles</taxon>
        <taxon>Oomycota</taxon>
        <taxon>Peronosporomycetes</taxon>
        <taxon>Pythiales</taxon>
        <taxon>Pythiaceae</taxon>
        <taxon>Globisporangium</taxon>
    </lineage>
</organism>
<protein>
    <recommendedName>
        <fullName evidence="3">OTU domain-containing protein</fullName>
    </recommendedName>
</protein>
<dbReference type="EnsemblProtists" id="PYU1_T002530">
    <property type="protein sequence ID" value="PYU1_T002530"/>
    <property type="gene ID" value="PYU1_G002527"/>
</dbReference>
<dbReference type="Proteomes" id="UP000019132">
    <property type="component" value="Unassembled WGS sequence"/>
</dbReference>
<reference evidence="2" key="1">
    <citation type="journal article" date="2010" name="Genome Biol.">
        <title>Genome sequence of the necrotrophic plant pathogen Pythium ultimum reveals original pathogenicity mechanisms and effector repertoire.</title>
        <authorList>
            <person name="Levesque C.A."/>
            <person name="Brouwer H."/>
            <person name="Cano L."/>
            <person name="Hamilton J.P."/>
            <person name="Holt C."/>
            <person name="Huitema E."/>
            <person name="Raffaele S."/>
            <person name="Robideau G.P."/>
            <person name="Thines M."/>
            <person name="Win J."/>
            <person name="Zerillo M.M."/>
            <person name="Beakes G.W."/>
            <person name="Boore J.L."/>
            <person name="Busam D."/>
            <person name="Dumas B."/>
            <person name="Ferriera S."/>
            <person name="Fuerstenberg S.I."/>
            <person name="Gachon C.M."/>
            <person name="Gaulin E."/>
            <person name="Govers F."/>
            <person name="Grenville-Briggs L."/>
            <person name="Horner N."/>
            <person name="Hostetler J."/>
            <person name="Jiang R.H."/>
            <person name="Johnson J."/>
            <person name="Krajaejun T."/>
            <person name="Lin H."/>
            <person name="Meijer H.J."/>
            <person name="Moore B."/>
            <person name="Morris P."/>
            <person name="Phuntmart V."/>
            <person name="Puiu D."/>
            <person name="Shetty J."/>
            <person name="Stajich J.E."/>
            <person name="Tripathy S."/>
            <person name="Wawra S."/>
            <person name="van West P."/>
            <person name="Whitty B.R."/>
            <person name="Coutinho P.M."/>
            <person name="Henrissat B."/>
            <person name="Martin F."/>
            <person name="Thomas P.D."/>
            <person name="Tyler B.M."/>
            <person name="De Vries R.P."/>
            <person name="Kamoun S."/>
            <person name="Yandell M."/>
            <person name="Tisserat N."/>
            <person name="Buell C.R."/>
        </authorList>
    </citation>
    <scope>NUCLEOTIDE SEQUENCE</scope>
    <source>
        <strain evidence="2">DAOM:BR144</strain>
    </source>
</reference>
<name>K3WC39_GLOUD</name>
<keyword evidence="2" id="KW-1185">Reference proteome</keyword>
<dbReference type="Gene3D" id="3.90.70.80">
    <property type="match status" value="1"/>
</dbReference>
<evidence type="ECO:0000313" key="2">
    <source>
        <dbReference type="Proteomes" id="UP000019132"/>
    </source>
</evidence>